<dbReference type="AlphaFoldDB" id="A0A9P5WXF7"/>
<keyword evidence="3" id="KW-0560">Oxidoreductase</keyword>
<dbReference type="PANTHER" id="PTHR24320">
    <property type="entry name" value="RETINOL DEHYDROGENASE"/>
    <property type="match status" value="1"/>
</dbReference>
<keyword evidence="5" id="KW-1185">Reference proteome</keyword>
<dbReference type="PANTHER" id="PTHR24320:SF282">
    <property type="entry name" value="WW DOMAIN-CONTAINING OXIDOREDUCTASE"/>
    <property type="match status" value="1"/>
</dbReference>
<evidence type="ECO:0000256" key="3">
    <source>
        <dbReference type="ARBA" id="ARBA00023002"/>
    </source>
</evidence>
<name>A0A9P5WXF7_9AGAR</name>
<evidence type="ECO:0000256" key="2">
    <source>
        <dbReference type="ARBA" id="ARBA00022857"/>
    </source>
</evidence>
<dbReference type="InterPro" id="IPR036291">
    <property type="entry name" value="NAD(P)-bd_dom_sf"/>
</dbReference>
<evidence type="ECO:0008006" key="6">
    <source>
        <dbReference type="Google" id="ProtNLM"/>
    </source>
</evidence>
<keyword evidence="2" id="KW-0521">NADP</keyword>
<evidence type="ECO:0000313" key="5">
    <source>
        <dbReference type="Proteomes" id="UP000807342"/>
    </source>
</evidence>
<comment type="caution">
    <text evidence="4">The sequence shown here is derived from an EMBL/GenBank/DDBJ whole genome shotgun (WGS) entry which is preliminary data.</text>
</comment>
<organism evidence="4 5">
    <name type="scientific">Macrolepiota fuliginosa MF-IS2</name>
    <dbReference type="NCBI Taxonomy" id="1400762"/>
    <lineage>
        <taxon>Eukaryota</taxon>
        <taxon>Fungi</taxon>
        <taxon>Dikarya</taxon>
        <taxon>Basidiomycota</taxon>
        <taxon>Agaricomycotina</taxon>
        <taxon>Agaricomycetes</taxon>
        <taxon>Agaricomycetidae</taxon>
        <taxon>Agaricales</taxon>
        <taxon>Agaricineae</taxon>
        <taxon>Agaricaceae</taxon>
        <taxon>Macrolepiota</taxon>
    </lineage>
</organism>
<reference evidence="4" key="1">
    <citation type="submission" date="2020-11" db="EMBL/GenBank/DDBJ databases">
        <authorList>
            <consortium name="DOE Joint Genome Institute"/>
            <person name="Ahrendt S."/>
            <person name="Riley R."/>
            <person name="Andreopoulos W."/>
            <person name="Labutti K."/>
            <person name="Pangilinan J."/>
            <person name="Ruiz-Duenas F.J."/>
            <person name="Barrasa J.M."/>
            <person name="Sanchez-Garcia M."/>
            <person name="Camarero S."/>
            <person name="Miyauchi S."/>
            <person name="Serrano A."/>
            <person name="Linde D."/>
            <person name="Babiker R."/>
            <person name="Drula E."/>
            <person name="Ayuso-Fernandez I."/>
            <person name="Pacheco R."/>
            <person name="Padilla G."/>
            <person name="Ferreira P."/>
            <person name="Barriuso J."/>
            <person name="Kellner H."/>
            <person name="Castanera R."/>
            <person name="Alfaro M."/>
            <person name="Ramirez L."/>
            <person name="Pisabarro A.G."/>
            <person name="Kuo A."/>
            <person name="Tritt A."/>
            <person name="Lipzen A."/>
            <person name="He G."/>
            <person name="Yan M."/>
            <person name="Ng V."/>
            <person name="Cullen D."/>
            <person name="Martin F."/>
            <person name="Rosso M.-N."/>
            <person name="Henrissat B."/>
            <person name="Hibbett D."/>
            <person name="Martinez A.T."/>
            <person name="Grigoriev I.V."/>
        </authorList>
    </citation>
    <scope>NUCLEOTIDE SEQUENCE</scope>
    <source>
        <strain evidence="4">MF-IS2</strain>
    </source>
</reference>
<dbReference type="EMBL" id="MU154214">
    <property type="protein sequence ID" value="KAF9439467.1"/>
    <property type="molecule type" value="Genomic_DNA"/>
</dbReference>
<evidence type="ECO:0000256" key="1">
    <source>
        <dbReference type="ARBA" id="ARBA00006484"/>
    </source>
</evidence>
<proteinExistence type="inferred from homology"/>
<comment type="similarity">
    <text evidence="1">Belongs to the short-chain dehydrogenases/reductases (SDR) family.</text>
</comment>
<dbReference type="SUPFAM" id="SSF51735">
    <property type="entry name" value="NAD(P)-binding Rossmann-fold domains"/>
    <property type="match status" value="1"/>
</dbReference>
<dbReference type="Gene3D" id="3.40.50.720">
    <property type="entry name" value="NAD(P)-binding Rossmann-like Domain"/>
    <property type="match status" value="1"/>
</dbReference>
<dbReference type="Proteomes" id="UP000807342">
    <property type="component" value="Unassembled WGS sequence"/>
</dbReference>
<gene>
    <name evidence="4" type="ORF">P691DRAFT_769682</name>
</gene>
<dbReference type="OrthoDB" id="191139at2759"/>
<dbReference type="GO" id="GO:0016491">
    <property type="term" value="F:oxidoreductase activity"/>
    <property type="evidence" value="ECO:0007669"/>
    <property type="project" value="UniProtKB-KW"/>
</dbReference>
<accession>A0A9P5WXF7</accession>
<sequence length="228" mass="24776">MLCSVFINTVNNAAKAVGPYTITKDGLRDSMAINYLGHLVFTENLLPLLIQTSKQEGSDVRIINVSSKAHTMVAPTSFVGKDNFNKSYGTSFISDLHTYGLSKLASIQYTKRLQRRLDAQDAPIICISVHPGGVVTPSVSIFLANRAPVVKQFFSFLVSITFVSARQGAMNSAYAAASPEVRAKVETFKGVYLEPVGQVVKPSPQAEDERLGNELHDATLEVLKELGL</sequence>
<protein>
    <recommendedName>
        <fullName evidence="6">NAD(P)-binding protein</fullName>
    </recommendedName>
</protein>
<evidence type="ECO:0000313" key="4">
    <source>
        <dbReference type="EMBL" id="KAF9439467.1"/>
    </source>
</evidence>